<dbReference type="EMBL" id="FOEP01000004">
    <property type="protein sequence ID" value="SEQ15258.1"/>
    <property type="molecule type" value="Genomic_DNA"/>
</dbReference>
<dbReference type="InterPro" id="IPR038765">
    <property type="entry name" value="Papain-like_cys_pep_sf"/>
</dbReference>
<dbReference type="PANTHER" id="PTHR33490:SF7">
    <property type="entry name" value="BLR2979 PROTEIN"/>
    <property type="match status" value="1"/>
</dbReference>
<feature type="domain" description="Transglutaminase-like" evidence="1">
    <location>
        <begin position="177"/>
        <end position="248"/>
    </location>
</feature>
<dbReference type="RefSeq" id="WP_090269311.1">
    <property type="nucleotide sequence ID" value="NZ_FOEP01000004.1"/>
</dbReference>
<sequence length="293" mass="31939">MQYDIKLVLENTYPDATGVARNLIHVMPLHKPGQQALLSGSITVSPRPDERRDSCDFFGNTVTEIAFRSPLAALSVTLSARVERFAVPEPQDAQSCLLEHLGPELKATQTVAPHSPQHFLSASPRVATSPAMTAFAFETTRPGMRTLEAVRAVGQRLHKEMRFDAGATDVDTPPETAFANRHGVCQDFSHVMIACLRGRGIPAGYVSGFLRTSPPKGRPRLEGADAMHAWVRAWCGTGLGWVEYDPTNDLFVAEDHIVVAYGRDYSEVAPLRGVLRTSGAQSSSHRVDVKPLA</sequence>
<dbReference type="Gene3D" id="3.10.620.30">
    <property type="match status" value="1"/>
</dbReference>
<proteinExistence type="predicted"/>
<dbReference type="Pfam" id="PF08379">
    <property type="entry name" value="Bact_transglu_N"/>
    <property type="match status" value="1"/>
</dbReference>
<dbReference type="AlphaFoldDB" id="A0A1H9DRE7"/>
<evidence type="ECO:0000259" key="1">
    <source>
        <dbReference type="SMART" id="SM00460"/>
    </source>
</evidence>
<keyword evidence="2" id="KW-0378">Hydrolase</keyword>
<dbReference type="SMART" id="SM00460">
    <property type="entry name" value="TGc"/>
    <property type="match status" value="1"/>
</dbReference>
<reference evidence="2 3" key="1">
    <citation type="submission" date="2016-10" db="EMBL/GenBank/DDBJ databases">
        <authorList>
            <person name="de Groot N.N."/>
        </authorList>
    </citation>
    <scope>NUCLEOTIDE SEQUENCE [LARGE SCALE GENOMIC DNA]</scope>
    <source>
        <strain evidence="2 3">DSM 22007</strain>
    </source>
</reference>
<gene>
    <name evidence="2" type="ORF">SAMN04488092_104231</name>
</gene>
<keyword evidence="2" id="KW-0645">Protease</keyword>
<name>A0A1H9DRE7_9RHOB</name>
<dbReference type="PANTHER" id="PTHR33490">
    <property type="entry name" value="BLR5614 PROTEIN-RELATED"/>
    <property type="match status" value="1"/>
</dbReference>
<dbReference type="GO" id="GO:0008233">
    <property type="term" value="F:peptidase activity"/>
    <property type="evidence" value="ECO:0007669"/>
    <property type="project" value="UniProtKB-KW"/>
</dbReference>
<organism evidence="2 3">
    <name type="scientific">Thalassovita taeanensis</name>
    <dbReference type="NCBI Taxonomy" id="657014"/>
    <lineage>
        <taxon>Bacteria</taxon>
        <taxon>Pseudomonadati</taxon>
        <taxon>Pseudomonadota</taxon>
        <taxon>Alphaproteobacteria</taxon>
        <taxon>Rhodobacterales</taxon>
        <taxon>Roseobacteraceae</taxon>
        <taxon>Thalassovita</taxon>
    </lineage>
</organism>
<dbReference type="STRING" id="657014.SAMN04488092_104231"/>
<keyword evidence="3" id="KW-1185">Reference proteome</keyword>
<dbReference type="InterPro" id="IPR002931">
    <property type="entry name" value="Transglutaminase-like"/>
</dbReference>
<dbReference type="Proteomes" id="UP000198634">
    <property type="component" value="Unassembled WGS sequence"/>
</dbReference>
<evidence type="ECO:0000313" key="2">
    <source>
        <dbReference type="EMBL" id="SEQ15258.1"/>
    </source>
</evidence>
<dbReference type="GO" id="GO:0006508">
    <property type="term" value="P:proteolysis"/>
    <property type="evidence" value="ECO:0007669"/>
    <property type="project" value="UniProtKB-KW"/>
</dbReference>
<dbReference type="InterPro" id="IPR013589">
    <property type="entry name" value="Bac_transglu_N"/>
</dbReference>
<accession>A0A1H9DRE7</accession>
<evidence type="ECO:0000313" key="3">
    <source>
        <dbReference type="Proteomes" id="UP000198634"/>
    </source>
</evidence>
<dbReference type="OrthoDB" id="9804023at2"/>
<protein>
    <submittedName>
        <fullName evidence="2">Transglutaminase-like enzyme, putative cysteine protease</fullName>
    </submittedName>
</protein>
<dbReference type="Pfam" id="PF01841">
    <property type="entry name" value="Transglut_core"/>
    <property type="match status" value="1"/>
</dbReference>
<dbReference type="SUPFAM" id="SSF54001">
    <property type="entry name" value="Cysteine proteinases"/>
    <property type="match status" value="1"/>
</dbReference>